<dbReference type="Pfam" id="PF01663">
    <property type="entry name" value="Phosphodiest"/>
    <property type="match status" value="1"/>
</dbReference>
<dbReference type="GO" id="GO:0006506">
    <property type="term" value="P:GPI anchor biosynthetic process"/>
    <property type="evidence" value="ECO:0007669"/>
    <property type="project" value="UniProtKB-UniPathway"/>
</dbReference>
<gene>
    <name evidence="2" type="ORF">ANCDUO_21971</name>
</gene>
<dbReference type="SUPFAM" id="SSF53649">
    <property type="entry name" value="Alkaline phosphatase-like"/>
    <property type="match status" value="1"/>
</dbReference>
<dbReference type="InterPro" id="IPR017850">
    <property type="entry name" value="Alkaline_phosphatase_core_sf"/>
</dbReference>
<dbReference type="OrthoDB" id="2748310at2759"/>
<keyword evidence="1" id="KW-0808">Transferase</keyword>
<keyword evidence="1" id="KW-0256">Endoplasmic reticulum</keyword>
<dbReference type="Proteomes" id="UP000054047">
    <property type="component" value="Unassembled WGS sequence"/>
</dbReference>
<comment type="subcellular location">
    <subcellularLocation>
        <location evidence="1">Endoplasmic reticulum membrane</location>
        <topology evidence="1">Multi-pass membrane protein</topology>
    </subcellularLocation>
</comment>
<dbReference type="PANTHER" id="PTHR12250:SF0">
    <property type="entry name" value="GPI ETHANOLAMINE PHOSPHATE TRANSFERASE 1"/>
    <property type="match status" value="1"/>
</dbReference>
<evidence type="ECO:0000256" key="1">
    <source>
        <dbReference type="RuleBase" id="RU367138"/>
    </source>
</evidence>
<evidence type="ECO:0000313" key="2">
    <source>
        <dbReference type="EMBL" id="KIH47964.1"/>
    </source>
</evidence>
<dbReference type="EC" id="2.-.-.-" evidence="1"/>
<reference evidence="2" key="1">
    <citation type="submission" date="2013-12" db="EMBL/GenBank/DDBJ databases">
        <title>Draft genome of the parsitic nematode Ancylostoma duodenale.</title>
        <authorList>
            <person name="Mitreva M."/>
        </authorList>
    </citation>
    <scope>NUCLEOTIDE SEQUENCE [LARGE SCALE GENOMIC DNA]</scope>
    <source>
        <strain evidence="2">Zhejiang</strain>
    </source>
</reference>
<name>A0A0C2FMN4_9BILA</name>
<proteinExistence type="inferred from homology"/>
<sequence length="165" mass="18732">MWGSPDIMKLFDNTPNAHSFMYDENDEDFASNEAYKLDEWVFNHVEAFFEEAKNNTQLWQSLSAGRNIFFLHLLGLDTNGHGNKPHSKEYIENIAVVDRGIERMQLVFDDFFYDQSTAWIFTADHGMTDWGSHGAGSDEEVLTPFIAWGAGVQKGGARSTISQVQ</sequence>
<dbReference type="Gene3D" id="3.40.720.10">
    <property type="entry name" value="Alkaline Phosphatase, subunit A"/>
    <property type="match status" value="1"/>
</dbReference>
<dbReference type="UniPathway" id="UPA00196"/>
<evidence type="ECO:0000313" key="3">
    <source>
        <dbReference type="Proteomes" id="UP000054047"/>
    </source>
</evidence>
<organism evidence="2 3">
    <name type="scientific">Ancylostoma duodenale</name>
    <dbReference type="NCBI Taxonomy" id="51022"/>
    <lineage>
        <taxon>Eukaryota</taxon>
        <taxon>Metazoa</taxon>
        <taxon>Ecdysozoa</taxon>
        <taxon>Nematoda</taxon>
        <taxon>Chromadorea</taxon>
        <taxon>Rhabditida</taxon>
        <taxon>Rhabditina</taxon>
        <taxon>Rhabditomorpha</taxon>
        <taxon>Strongyloidea</taxon>
        <taxon>Ancylostomatidae</taxon>
        <taxon>Ancylostomatinae</taxon>
        <taxon>Ancylostoma</taxon>
    </lineage>
</organism>
<keyword evidence="3" id="KW-1185">Reference proteome</keyword>
<dbReference type="PANTHER" id="PTHR12250">
    <property type="entry name" value="PHOSPHATIDYLINOSITOL GLYCAN, CLASS N"/>
    <property type="match status" value="1"/>
</dbReference>
<keyword evidence="1" id="KW-0337">GPI-anchor biosynthesis</keyword>
<dbReference type="GO" id="GO:0051377">
    <property type="term" value="F:mannose-ethanolamine phosphotransferase activity"/>
    <property type="evidence" value="ECO:0007669"/>
    <property type="project" value="UniProtKB-UniRule"/>
</dbReference>
<dbReference type="AlphaFoldDB" id="A0A0C2FMN4"/>
<dbReference type="InterPro" id="IPR007070">
    <property type="entry name" value="GPI_EtnP_transferase_1"/>
</dbReference>
<protein>
    <recommendedName>
        <fullName evidence="1">GPI ethanolamine phosphate transferase 1</fullName>
        <ecNumber evidence="1">2.-.-.-</ecNumber>
    </recommendedName>
</protein>
<comment type="function">
    <text evidence="1">Ethanolamine phosphate transferase involved in glycosylphosphatidylinositol-anchor biosynthesis. Transfers ethanolamine phosphate to the first alpha-1,4-linked mannose of the glycosylphosphatidylinositol precursor of GPI-anchor.</text>
</comment>
<dbReference type="InterPro" id="IPR002591">
    <property type="entry name" value="Phosphodiest/P_Trfase"/>
</dbReference>
<comment type="pathway">
    <text evidence="1">Glycolipid biosynthesis; glycosylphosphatidylinositol-anchor biosynthesis.</text>
</comment>
<accession>A0A0C2FMN4</accession>
<dbReference type="EMBL" id="KN763936">
    <property type="protein sequence ID" value="KIH47964.1"/>
    <property type="molecule type" value="Genomic_DNA"/>
</dbReference>
<comment type="similarity">
    <text evidence="1">Belongs to the PIGG/PIGN/PIGO family. PIGN subfamily.</text>
</comment>
<dbReference type="GO" id="GO:0005789">
    <property type="term" value="C:endoplasmic reticulum membrane"/>
    <property type="evidence" value="ECO:0007669"/>
    <property type="project" value="UniProtKB-SubCell"/>
</dbReference>